<reference evidence="1 2" key="1">
    <citation type="journal article" date="2015" name="Nat. Commun.">
        <title>Lucilia cuprina genome unlocks parasitic fly biology to underpin future interventions.</title>
        <authorList>
            <person name="Anstead C.A."/>
            <person name="Korhonen P.K."/>
            <person name="Young N.D."/>
            <person name="Hall R.S."/>
            <person name="Jex A.R."/>
            <person name="Murali S.C."/>
            <person name="Hughes D.S."/>
            <person name="Lee S.F."/>
            <person name="Perry T."/>
            <person name="Stroehlein A.J."/>
            <person name="Ansell B.R."/>
            <person name="Breugelmans B."/>
            <person name="Hofmann A."/>
            <person name="Qu J."/>
            <person name="Dugan S."/>
            <person name="Lee S.L."/>
            <person name="Chao H."/>
            <person name="Dinh H."/>
            <person name="Han Y."/>
            <person name="Doddapaneni H.V."/>
            <person name="Worley K.C."/>
            <person name="Muzny D.M."/>
            <person name="Ioannidis P."/>
            <person name="Waterhouse R.M."/>
            <person name="Zdobnov E.M."/>
            <person name="James P.J."/>
            <person name="Bagnall N.H."/>
            <person name="Kotze A.C."/>
            <person name="Gibbs R.A."/>
            <person name="Richards S."/>
            <person name="Batterham P."/>
            <person name="Gasser R.B."/>
        </authorList>
    </citation>
    <scope>NUCLEOTIDE SEQUENCE [LARGE SCALE GENOMIC DNA]</scope>
    <source>
        <strain evidence="1 2">LS</strain>
        <tissue evidence="1">Full body</tissue>
    </source>
</reference>
<keyword evidence="2" id="KW-1185">Reference proteome</keyword>
<organism evidence="1 2">
    <name type="scientific">Lucilia cuprina</name>
    <name type="common">Green bottle fly</name>
    <name type="synonym">Australian sheep blowfly</name>
    <dbReference type="NCBI Taxonomy" id="7375"/>
    <lineage>
        <taxon>Eukaryota</taxon>
        <taxon>Metazoa</taxon>
        <taxon>Ecdysozoa</taxon>
        <taxon>Arthropoda</taxon>
        <taxon>Hexapoda</taxon>
        <taxon>Insecta</taxon>
        <taxon>Pterygota</taxon>
        <taxon>Neoptera</taxon>
        <taxon>Endopterygota</taxon>
        <taxon>Diptera</taxon>
        <taxon>Brachycera</taxon>
        <taxon>Muscomorpha</taxon>
        <taxon>Oestroidea</taxon>
        <taxon>Calliphoridae</taxon>
        <taxon>Luciliinae</taxon>
        <taxon>Lucilia</taxon>
    </lineage>
</organism>
<name>A0A0L0CGF5_LUCCU</name>
<dbReference type="EMBL" id="JRES01000412">
    <property type="protein sequence ID" value="KNC31478.1"/>
    <property type="molecule type" value="Genomic_DNA"/>
</dbReference>
<proteinExistence type="predicted"/>
<protein>
    <submittedName>
        <fullName evidence="1">Uncharacterized protein</fullName>
    </submittedName>
</protein>
<evidence type="ECO:0000313" key="2">
    <source>
        <dbReference type="Proteomes" id="UP000037069"/>
    </source>
</evidence>
<accession>A0A0L0CGF5</accession>
<evidence type="ECO:0000313" key="1">
    <source>
        <dbReference type="EMBL" id="KNC31478.1"/>
    </source>
</evidence>
<comment type="caution">
    <text evidence="1">The sequence shown here is derived from an EMBL/GenBank/DDBJ whole genome shotgun (WGS) entry which is preliminary data.</text>
</comment>
<sequence length="172" mass="19174">MFKISSFTPLSKWYTSNSPICEAIQISPNSRTTSPYSDSSALFTFTTSDFTSGFEDFNENFAPSALIEMSTESYLTQLMSLPVSTIADISNPSIVTTLNILLECDKTSSHDLGLLGDDNVCILLPAFFSFVSPPVLSPFLQLKDLWPISLHLKHFGCFTVHSFKRWPFPPQL</sequence>
<dbReference type="Proteomes" id="UP000037069">
    <property type="component" value="Unassembled WGS sequence"/>
</dbReference>
<dbReference type="AlphaFoldDB" id="A0A0L0CGF5"/>
<gene>
    <name evidence="1" type="ORF">FF38_07637</name>
</gene>